<organism evidence="1 2">
    <name type="scientific">Fusarium keratoplasticum</name>
    <dbReference type="NCBI Taxonomy" id="1328300"/>
    <lineage>
        <taxon>Eukaryota</taxon>
        <taxon>Fungi</taxon>
        <taxon>Dikarya</taxon>
        <taxon>Ascomycota</taxon>
        <taxon>Pezizomycotina</taxon>
        <taxon>Sordariomycetes</taxon>
        <taxon>Hypocreomycetidae</taxon>
        <taxon>Hypocreales</taxon>
        <taxon>Nectriaceae</taxon>
        <taxon>Fusarium</taxon>
        <taxon>Fusarium solani species complex</taxon>
    </lineage>
</organism>
<evidence type="ECO:0000313" key="2">
    <source>
        <dbReference type="Proteomes" id="UP001065298"/>
    </source>
</evidence>
<keyword evidence="1" id="KW-0067">ATP-binding</keyword>
<comment type="caution">
    <text evidence="1">The sequence shown here is derived from an EMBL/GenBank/DDBJ whole genome shotgun (WGS) entry which is preliminary data.</text>
</comment>
<accession>A0ACC0QUS4</accession>
<reference evidence="1" key="1">
    <citation type="submission" date="2022-06" db="EMBL/GenBank/DDBJ databases">
        <title>Fusarium solani species complex genomes reveal bases of compartmentalisation and animal pathogenesis.</title>
        <authorList>
            <person name="Tsai I.J."/>
        </authorList>
    </citation>
    <scope>NUCLEOTIDE SEQUENCE</scope>
    <source>
        <strain evidence="1">Fu6.1</strain>
    </source>
</reference>
<dbReference type="Proteomes" id="UP001065298">
    <property type="component" value="Chromosome 6"/>
</dbReference>
<evidence type="ECO:0000313" key="1">
    <source>
        <dbReference type="EMBL" id="KAI8665850.1"/>
    </source>
</evidence>
<keyword evidence="2" id="KW-1185">Reference proteome</keyword>
<keyword evidence="1" id="KW-0347">Helicase</keyword>
<dbReference type="EMBL" id="CM046508">
    <property type="protein sequence ID" value="KAI8665850.1"/>
    <property type="molecule type" value="Genomic_DNA"/>
</dbReference>
<gene>
    <name evidence="1" type="ORF">NCS57_00807700</name>
</gene>
<proteinExistence type="predicted"/>
<keyword evidence="1" id="KW-0378">Hydrolase</keyword>
<name>A0ACC0QUS4_9HYPO</name>
<protein>
    <submittedName>
        <fullName evidence="1">DNA helicase</fullName>
    </submittedName>
</protein>
<keyword evidence="1" id="KW-0547">Nucleotide-binding</keyword>
<sequence>MLGPIFSALRAAAQARLKPYPVERLTQVYCIRSAYRSFTHTPTLQRQRKKAPFTPSREQKRVAKLCRTKNVVVSARPGSGKTTTAEAIIAAHPDLRVLVLTYSKRLQLETLRRLRRYPNCEVYTFHAMAGKLFGTVIRDDAALSEERRRVLGRNELPRWSPAPFDIIVLDEFQDCTELLFWLANCFILANNQKMGGEPARIVVLGDERQSIYGFRGADDRYLTLASELLRPISPYPFSKAQLSESFRLSIQSVRFINEVFLGGESCITSTKTGPKPIVLRCHSYDTHALAKQLWALVKRHGAQNTAILAPAVRKRGPVQDVVNVLSKKYGVPIAVSIDDEVPLDDRVIEGKMCVSTIHQFKGSERDLVILFGMDSSFFEFFGRNLPDDRCPNEVFVALTRAREQLVLVHHNSQKLMPFVSAQALYETADVIDMTTEQGRIRPVIIAK</sequence>